<keyword evidence="1" id="KW-0472">Membrane</keyword>
<feature type="transmembrane region" description="Helical" evidence="1">
    <location>
        <begin position="39"/>
        <end position="59"/>
    </location>
</feature>
<keyword evidence="1" id="KW-1133">Transmembrane helix</keyword>
<dbReference type="RefSeq" id="WP_146091927.1">
    <property type="nucleotide sequence ID" value="NZ_JBJGBS010000013.1"/>
</dbReference>
<sequence length="74" mass="8274">MPMRPHPALRATFSHAWEKGQAPGCGDDRWPARPLRRPIARAFLACIRFAVCCLLFAVAKIIGKKKAGRSPLYQ</sequence>
<organism evidence="2 3">
    <name type="scientific">Xanthomonas codiaei</name>
    <dbReference type="NCBI Taxonomy" id="56463"/>
    <lineage>
        <taxon>Bacteria</taxon>
        <taxon>Pseudomonadati</taxon>
        <taxon>Pseudomonadota</taxon>
        <taxon>Gammaproteobacteria</taxon>
        <taxon>Lysobacterales</taxon>
        <taxon>Lysobacteraceae</taxon>
        <taxon>Xanthomonas</taxon>
    </lineage>
</organism>
<reference evidence="2 3" key="1">
    <citation type="submission" date="2024-11" db="EMBL/GenBank/DDBJ databases">
        <title>Genome sequencing of Xanthomonas codiaei.</title>
        <authorList>
            <person name="Studholme D.J."/>
        </authorList>
    </citation>
    <scope>NUCLEOTIDE SEQUENCE [LARGE SCALE GENOMIC DNA]</scope>
    <source>
        <strain evidence="2 3">NCPPB 4350</strain>
    </source>
</reference>
<evidence type="ECO:0000313" key="2">
    <source>
        <dbReference type="EMBL" id="MFO3704350.1"/>
    </source>
</evidence>
<comment type="caution">
    <text evidence="2">The sequence shown here is derived from an EMBL/GenBank/DDBJ whole genome shotgun (WGS) entry which is preliminary data.</text>
</comment>
<evidence type="ECO:0000313" key="3">
    <source>
        <dbReference type="Proteomes" id="UP001637990"/>
    </source>
</evidence>
<dbReference type="EMBL" id="JBJGBS010000013">
    <property type="protein sequence ID" value="MFO3704350.1"/>
    <property type="molecule type" value="Genomic_DNA"/>
</dbReference>
<protein>
    <submittedName>
        <fullName evidence="2">Uncharacterized protein</fullName>
    </submittedName>
</protein>
<gene>
    <name evidence="2" type="ORF">ACI6Q5_05035</name>
</gene>
<keyword evidence="3" id="KW-1185">Reference proteome</keyword>
<evidence type="ECO:0000256" key="1">
    <source>
        <dbReference type="SAM" id="Phobius"/>
    </source>
</evidence>
<dbReference type="Proteomes" id="UP001637990">
    <property type="component" value="Unassembled WGS sequence"/>
</dbReference>
<name>A0ABW9MJ62_9XANT</name>
<proteinExistence type="predicted"/>
<keyword evidence="1" id="KW-0812">Transmembrane</keyword>
<accession>A0ABW9MJ62</accession>